<evidence type="ECO:0000313" key="11">
    <source>
        <dbReference type="Proteomes" id="UP000366872"/>
    </source>
</evidence>
<dbReference type="CDD" id="cd00383">
    <property type="entry name" value="trans_reg_C"/>
    <property type="match status" value="1"/>
</dbReference>
<proteinExistence type="predicted"/>
<dbReference type="InterPro" id="IPR001867">
    <property type="entry name" value="OmpR/PhoB-type_DNA-bd"/>
</dbReference>
<feature type="domain" description="OmpR/PhoB-type" evidence="9">
    <location>
        <begin position="119"/>
        <end position="216"/>
    </location>
</feature>
<dbReference type="InterPro" id="IPR039420">
    <property type="entry name" value="WalR-like"/>
</dbReference>
<dbReference type="CDD" id="cd19935">
    <property type="entry name" value="REC_OmpR_CusR-like"/>
    <property type="match status" value="1"/>
</dbReference>
<evidence type="ECO:0000256" key="3">
    <source>
        <dbReference type="ARBA" id="ARBA00023015"/>
    </source>
</evidence>
<feature type="modified residue" description="4-aspartylphosphate" evidence="6">
    <location>
        <position position="51"/>
    </location>
</feature>
<sequence>MKVLVVEDEEKISGFVRKGLEARGFQATVADNGDEGHALASTGDYDVVVLDLMLPGRDGLSVLQELRARGNTVPVIVLTARTEANERVQGLEAGADDYVTKPFFMDELIARINAVARRTNLLHAGKLTLNTLSREAHYGREEIFFAPREFSVLEHLMRAPGNIFTRDQLLEQVWGYGFDPQTNLVDVCIRRIREKIDREGHRFIETIRGVGYRFNKTET</sequence>
<dbReference type="Proteomes" id="UP000366872">
    <property type="component" value="Unassembled WGS sequence"/>
</dbReference>
<evidence type="ECO:0000256" key="1">
    <source>
        <dbReference type="ARBA" id="ARBA00022553"/>
    </source>
</evidence>
<dbReference type="SUPFAM" id="SSF52172">
    <property type="entry name" value="CheY-like"/>
    <property type="match status" value="1"/>
</dbReference>
<dbReference type="Gene3D" id="1.10.10.10">
    <property type="entry name" value="Winged helix-like DNA-binding domain superfamily/Winged helix DNA-binding domain"/>
    <property type="match status" value="1"/>
</dbReference>
<dbReference type="SUPFAM" id="SSF46894">
    <property type="entry name" value="C-terminal effector domain of the bipartite response regulators"/>
    <property type="match status" value="1"/>
</dbReference>
<dbReference type="PANTHER" id="PTHR48111">
    <property type="entry name" value="REGULATOR OF RPOS"/>
    <property type="match status" value="1"/>
</dbReference>
<dbReference type="PROSITE" id="PS50110">
    <property type="entry name" value="RESPONSE_REGULATORY"/>
    <property type="match status" value="1"/>
</dbReference>
<dbReference type="SMART" id="SM00448">
    <property type="entry name" value="REC"/>
    <property type="match status" value="1"/>
</dbReference>
<dbReference type="InterPro" id="IPR001789">
    <property type="entry name" value="Sig_transdc_resp-reg_receiver"/>
</dbReference>
<evidence type="ECO:0000256" key="6">
    <source>
        <dbReference type="PROSITE-ProRule" id="PRU00169"/>
    </source>
</evidence>
<dbReference type="FunFam" id="3.40.50.2300:FF:000001">
    <property type="entry name" value="DNA-binding response regulator PhoB"/>
    <property type="match status" value="1"/>
</dbReference>
<evidence type="ECO:0000313" key="10">
    <source>
        <dbReference type="EMBL" id="VGO15241.1"/>
    </source>
</evidence>
<organism evidence="10 11">
    <name type="scientific">Pontiella desulfatans</name>
    <dbReference type="NCBI Taxonomy" id="2750659"/>
    <lineage>
        <taxon>Bacteria</taxon>
        <taxon>Pseudomonadati</taxon>
        <taxon>Kiritimatiellota</taxon>
        <taxon>Kiritimatiellia</taxon>
        <taxon>Kiritimatiellales</taxon>
        <taxon>Pontiellaceae</taxon>
        <taxon>Pontiella</taxon>
    </lineage>
</organism>
<dbReference type="PANTHER" id="PTHR48111:SF38">
    <property type="entry name" value="TWO-COMPONENT RESPONSE REGULATOR"/>
    <property type="match status" value="1"/>
</dbReference>
<feature type="DNA-binding region" description="OmpR/PhoB-type" evidence="7">
    <location>
        <begin position="119"/>
        <end position="216"/>
    </location>
</feature>
<name>A0A6C2U6T7_PONDE</name>
<dbReference type="InterPro" id="IPR036388">
    <property type="entry name" value="WH-like_DNA-bd_sf"/>
</dbReference>
<dbReference type="AlphaFoldDB" id="A0A6C2U6T7"/>
<feature type="domain" description="Response regulatory" evidence="8">
    <location>
        <begin position="2"/>
        <end position="116"/>
    </location>
</feature>
<dbReference type="RefSeq" id="WP_136080824.1">
    <property type="nucleotide sequence ID" value="NZ_CAAHFG010000002.1"/>
</dbReference>
<dbReference type="GO" id="GO:0006355">
    <property type="term" value="P:regulation of DNA-templated transcription"/>
    <property type="evidence" value="ECO:0007669"/>
    <property type="project" value="InterPro"/>
</dbReference>
<keyword evidence="4 7" id="KW-0238">DNA-binding</keyword>
<dbReference type="PROSITE" id="PS51755">
    <property type="entry name" value="OMPR_PHOB"/>
    <property type="match status" value="1"/>
</dbReference>
<dbReference type="GO" id="GO:0032993">
    <property type="term" value="C:protein-DNA complex"/>
    <property type="evidence" value="ECO:0007669"/>
    <property type="project" value="TreeGrafter"/>
</dbReference>
<evidence type="ECO:0000256" key="4">
    <source>
        <dbReference type="ARBA" id="ARBA00023125"/>
    </source>
</evidence>
<evidence type="ECO:0000256" key="5">
    <source>
        <dbReference type="ARBA" id="ARBA00023163"/>
    </source>
</evidence>
<evidence type="ECO:0000256" key="7">
    <source>
        <dbReference type="PROSITE-ProRule" id="PRU01091"/>
    </source>
</evidence>
<dbReference type="GO" id="GO:0005829">
    <property type="term" value="C:cytosol"/>
    <property type="evidence" value="ECO:0007669"/>
    <property type="project" value="TreeGrafter"/>
</dbReference>
<evidence type="ECO:0000259" key="8">
    <source>
        <dbReference type="PROSITE" id="PS50110"/>
    </source>
</evidence>
<dbReference type="InterPro" id="IPR016032">
    <property type="entry name" value="Sig_transdc_resp-reg_C-effctor"/>
</dbReference>
<keyword evidence="11" id="KW-1185">Reference proteome</keyword>
<dbReference type="GO" id="GO:0000156">
    <property type="term" value="F:phosphorelay response regulator activity"/>
    <property type="evidence" value="ECO:0007669"/>
    <property type="project" value="TreeGrafter"/>
</dbReference>
<accession>A0A6C2U6T7</accession>
<keyword evidence="5" id="KW-0804">Transcription</keyword>
<dbReference type="Pfam" id="PF00072">
    <property type="entry name" value="Response_reg"/>
    <property type="match status" value="1"/>
</dbReference>
<dbReference type="Pfam" id="PF00486">
    <property type="entry name" value="Trans_reg_C"/>
    <property type="match status" value="1"/>
</dbReference>
<keyword evidence="2" id="KW-0902">Two-component regulatory system</keyword>
<dbReference type="Gene3D" id="3.40.50.2300">
    <property type="match status" value="1"/>
</dbReference>
<dbReference type="InterPro" id="IPR011006">
    <property type="entry name" value="CheY-like_superfamily"/>
</dbReference>
<dbReference type="SMART" id="SM00862">
    <property type="entry name" value="Trans_reg_C"/>
    <property type="match status" value="1"/>
</dbReference>
<protein>
    <submittedName>
        <fullName evidence="10">Transcriptional activator protein CzcR</fullName>
    </submittedName>
</protein>
<keyword evidence="1 6" id="KW-0597">Phosphoprotein</keyword>
<dbReference type="GO" id="GO:0000976">
    <property type="term" value="F:transcription cis-regulatory region binding"/>
    <property type="evidence" value="ECO:0007669"/>
    <property type="project" value="TreeGrafter"/>
</dbReference>
<reference evidence="10 11" key="1">
    <citation type="submission" date="2019-04" db="EMBL/GenBank/DDBJ databases">
        <authorList>
            <person name="Van Vliet M D."/>
        </authorList>
    </citation>
    <scope>NUCLEOTIDE SEQUENCE [LARGE SCALE GENOMIC DNA]</scope>
    <source>
        <strain evidence="10 11">F1</strain>
    </source>
</reference>
<dbReference type="EMBL" id="CAAHFG010000002">
    <property type="protein sequence ID" value="VGO15241.1"/>
    <property type="molecule type" value="Genomic_DNA"/>
</dbReference>
<evidence type="ECO:0000256" key="2">
    <source>
        <dbReference type="ARBA" id="ARBA00023012"/>
    </source>
</evidence>
<evidence type="ECO:0000259" key="9">
    <source>
        <dbReference type="PROSITE" id="PS51755"/>
    </source>
</evidence>
<dbReference type="Gene3D" id="6.10.250.690">
    <property type="match status" value="1"/>
</dbReference>
<gene>
    <name evidence="10" type="primary">czcR_1</name>
    <name evidence="10" type="ORF">PDESU_03823</name>
</gene>
<keyword evidence="3" id="KW-0805">Transcription regulation</keyword>